<gene>
    <name evidence="3" type="primary">MYO15A</name>
    <name evidence="3" type="ORF">GZH46_02436</name>
</gene>
<proteinExistence type="predicted"/>
<feature type="region of interest" description="Disordered" evidence="1">
    <location>
        <begin position="774"/>
        <end position="795"/>
    </location>
</feature>
<feature type="compositionally biased region" description="Basic and acidic residues" evidence="1">
    <location>
        <begin position="77"/>
        <end position="86"/>
    </location>
</feature>
<dbReference type="Gene3D" id="2.30.29.30">
    <property type="entry name" value="Pleckstrin-homology domain (PH domain)/Phosphotyrosine-binding domain (PTB)"/>
    <property type="match status" value="1"/>
</dbReference>
<dbReference type="Gene3D" id="1.25.40.530">
    <property type="entry name" value="MyTH4 domain"/>
    <property type="match status" value="1"/>
</dbReference>
<feature type="region of interest" description="Disordered" evidence="1">
    <location>
        <begin position="277"/>
        <end position="330"/>
    </location>
</feature>
<dbReference type="PANTHER" id="PTHR22692:SF26">
    <property type="entry name" value="SH3 DOMAIN-CONTAINING PROTEIN"/>
    <property type="match status" value="1"/>
</dbReference>
<sequence>SNENNKLEQLVFDDVAPTSRRLSNYNYNTAYYNANRICRLIDKFATDYANITNGDLRNVDDNYYELIQDLANGIEHTDRTSKRSYDNEDNDEQTQSTTTTIKRTTNRIKTSTNNNQSLSLPESQQQQQQVDNSENNDLLAGNDDYDDNHHQQRQIAHGVEHPSEAHRSHYDLADYQRNLPLARPMRGAQHIESTNYSGANLKNRANQQQDNYHHSNNSTLKQQKSSKTNNKRSSSLLRQISGHTNNSRMNDDDDHHHHYNEGSLTWVETKTDSISLDFGTSSTSPAASADSRANQQSTADQEQQLHQQQQQQSQQQAVAQSSTSTTTTTNSDDKYSLLQFALYNFREACEKFGLDKHHGEHRKDSLSGSLKLIEMLRNSSKSKSSLSFMSRSSKHSDHSDSNIKAGDTGTAKSGKDARKLLRYYKSSSSHNSPSATAPGTNTNDWTWKELAELVKYTQTPIQASLLKLPSHELNKYAIDCFISIMQYMGDYPMTKNQTEVECVYTILVNCHKYSVLRDEVYCQLMKQTTNNKSSNPDSCLRGWRLFSIIASYFNCSDELRPYLLKYLETAAFDKRRSFYALASLCLHNLRKTFKYQGRKNVPSVEEIAAISAGRTSKRQIYRLPGGTERVINTKSTTVVQDIIHEICGMLNVTNPIETNEFSLYCIVEGDLYTMPLNRDEYILDITTELLKNGQMFYLIFCRSVWYYPLHLDSHLYIEVVFNQIAPDYLEGLLLVMKSIVVVNQSSSNQPHSGSNVNNSKSLRSSSLMSTSSILSSTSTSSSMSPPIATGGRQSKSIETVVHHDDVDDIARIASLLHRAAGMEEMPTKDEVKYLLPKPIVINIHRRSSLLHNANNNNNSSVSESQQLTNSNNNPLLDDIYSRSRIWCDLVQRNWTNTSALDTLEAKAQCLNILQKWPLFGSCFFAIKHVHSDQPKCADRILALNKQGIHMLDVQTHETVHMFHYKEIISTRKVRSEDGALFLDLKCGNLMNKNITRVQTDQAHEISRLIKQYIEIEHSHKSMMMTTCHQQPQQPPV</sequence>
<dbReference type="CDD" id="cd13201">
    <property type="entry name" value="FERM_C_MyoXV"/>
    <property type="match status" value="1"/>
</dbReference>
<evidence type="ECO:0000313" key="4">
    <source>
        <dbReference type="Proteomes" id="UP000825002"/>
    </source>
</evidence>
<dbReference type="InterPro" id="IPR041795">
    <property type="entry name" value="MyoXV_FERM_C"/>
</dbReference>
<dbReference type="SUPFAM" id="SSF50729">
    <property type="entry name" value="PH domain-like"/>
    <property type="match status" value="1"/>
</dbReference>
<dbReference type="Pfam" id="PF00784">
    <property type="entry name" value="MyTH4"/>
    <property type="match status" value="1"/>
</dbReference>
<protein>
    <submittedName>
        <fullName evidence="3">Unconventional myosin-XV</fullName>
    </submittedName>
</protein>
<feature type="compositionally biased region" description="Low complexity" evidence="1">
    <location>
        <begin position="774"/>
        <end position="784"/>
    </location>
</feature>
<dbReference type="PROSITE" id="PS51016">
    <property type="entry name" value="MYTH4"/>
    <property type="match status" value="1"/>
</dbReference>
<keyword evidence="4" id="KW-1185">Reference proteome</keyword>
<organism evidence="3 4">
    <name type="scientific">Fragariocoptes setiger</name>
    <dbReference type="NCBI Taxonomy" id="1670756"/>
    <lineage>
        <taxon>Eukaryota</taxon>
        <taxon>Metazoa</taxon>
        <taxon>Ecdysozoa</taxon>
        <taxon>Arthropoda</taxon>
        <taxon>Chelicerata</taxon>
        <taxon>Arachnida</taxon>
        <taxon>Acari</taxon>
        <taxon>Acariformes</taxon>
        <taxon>Trombidiformes</taxon>
        <taxon>Prostigmata</taxon>
        <taxon>Eupodina</taxon>
        <taxon>Eriophyoidea</taxon>
        <taxon>Phytoptidae</taxon>
        <taxon>Fragariocoptes</taxon>
    </lineage>
</organism>
<comment type="caution">
    <text evidence="3">The sequence shown here is derived from an EMBL/GenBank/DDBJ whole genome shotgun (WGS) entry which is preliminary data.</text>
</comment>
<dbReference type="Proteomes" id="UP000825002">
    <property type="component" value="Unassembled WGS sequence"/>
</dbReference>
<accession>A0ABQ7S6M0</accession>
<dbReference type="PANTHER" id="PTHR22692">
    <property type="entry name" value="MYOSIN VII, XV"/>
    <property type="match status" value="1"/>
</dbReference>
<name>A0ABQ7S6M0_9ACAR</name>
<dbReference type="EMBL" id="JAIFTH010000708">
    <property type="protein sequence ID" value="KAG9509056.1"/>
    <property type="molecule type" value="Genomic_DNA"/>
</dbReference>
<feature type="compositionally biased region" description="Low complexity" evidence="1">
    <location>
        <begin position="281"/>
        <end position="329"/>
    </location>
</feature>
<dbReference type="SMART" id="SM00139">
    <property type="entry name" value="MyTH4"/>
    <property type="match status" value="1"/>
</dbReference>
<feature type="non-terminal residue" evidence="3">
    <location>
        <position position="1036"/>
    </location>
</feature>
<feature type="compositionally biased region" description="Polar residues" evidence="1">
    <location>
        <begin position="210"/>
        <end position="220"/>
    </location>
</feature>
<dbReference type="InterPro" id="IPR011993">
    <property type="entry name" value="PH-like_dom_sf"/>
</dbReference>
<evidence type="ECO:0000259" key="2">
    <source>
        <dbReference type="PROSITE" id="PS51016"/>
    </source>
</evidence>
<dbReference type="InterPro" id="IPR002404">
    <property type="entry name" value="IRS_PTB"/>
</dbReference>
<reference evidence="3 4" key="1">
    <citation type="submission" date="2020-10" db="EMBL/GenBank/DDBJ databases">
        <authorList>
            <person name="Klimov P.B."/>
            <person name="Dyachkov S.M."/>
            <person name="Chetverikov P.E."/>
        </authorList>
    </citation>
    <scope>NUCLEOTIDE SEQUENCE [LARGE SCALE GENOMIC DNA]</scope>
    <source>
        <strain evidence="3">BMOC 18-1129-001#AD2665</strain>
        <tissue evidence="3">Entire mites</tissue>
    </source>
</reference>
<dbReference type="InterPro" id="IPR000857">
    <property type="entry name" value="MyTH4_dom"/>
</dbReference>
<evidence type="ECO:0000256" key="1">
    <source>
        <dbReference type="SAM" id="MobiDB-lite"/>
    </source>
</evidence>
<feature type="domain" description="MyTH4" evidence="2">
    <location>
        <begin position="456"/>
        <end position="611"/>
    </location>
</feature>
<evidence type="ECO:0000313" key="3">
    <source>
        <dbReference type="EMBL" id="KAG9509056.1"/>
    </source>
</evidence>
<feature type="compositionally biased region" description="Low complexity" evidence="1">
    <location>
        <begin position="221"/>
        <end position="235"/>
    </location>
</feature>
<feature type="region of interest" description="Disordered" evidence="1">
    <location>
        <begin position="210"/>
        <end position="235"/>
    </location>
</feature>
<dbReference type="InterPro" id="IPR051567">
    <property type="entry name" value="Unconventional_Myosin_ATPase"/>
</dbReference>
<feature type="compositionally biased region" description="Low complexity" evidence="1">
    <location>
        <begin position="93"/>
        <end position="137"/>
    </location>
</feature>
<feature type="region of interest" description="Disordered" evidence="1">
    <location>
        <begin position="77"/>
        <end position="148"/>
    </location>
</feature>
<feature type="non-terminal residue" evidence="3">
    <location>
        <position position="1"/>
    </location>
</feature>
<dbReference type="InterPro" id="IPR038185">
    <property type="entry name" value="MyTH4_dom_sf"/>
</dbReference>
<dbReference type="Pfam" id="PF02174">
    <property type="entry name" value="IRS"/>
    <property type="match status" value="1"/>
</dbReference>
<feature type="region of interest" description="Disordered" evidence="1">
    <location>
        <begin position="383"/>
        <end position="414"/>
    </location>
</feature>